<evidence type="ECO:0000259" key="8">
    <source>
        <dbReference type="Pfam" id="PF03948"/>
    </source>
</evidence>
<dbReference type="Gene3D" id="3.10.430.100">
    <property type="entry name" value="Ribosomal protein L9, C-terminal domain"/>
    <property type="match status" value="1"/>
</dbReference>
<keyword evidence="3" id="KW-0694">RNA-binding</keyword>
<evidence type="ECO:0000256" key="4">
    <source>
        <dbReference type="ARBA" id="ARBA00022980"/>
    </source>
</evidence>
<dbReference type="Gene3D" id="3.40.5.10">
    <property type="entry name" value="Ribosomal protein L9, N-terminal domain"/>
    <property type="match status" value="1"/>
</dbReference>
<comment type="caution">
    <text evidence="9">The sequence shown here is derived from an EMBL/GenBank/DDBJ whole genome shotgun (WGS) entry which is preliminary data.</text>
</comment>
<dbReference type="InterPro" id="IPR020070">
    <property type="entry name" value="Ribosomal_bL9_N"/>
</dbReference>
<dbReference type="SUPFAM" id="SSF55658">
    <property type="entry name" value="L9 N-domain-like"/>
    <property type="match status" value="1"/>
</dbReference>
<name>A0A9W7Y5E1_9FUNG</name>
<accession>A0A9W7Y5E1</accession>
<dbReference type="InterPro" id="IPR036935">
    <property type="entry name" value="Ribosomal_bL9_N_sf"/>
</dbReference>
<dbReference type="PANTHER" id="PTHR21368">
    <property type="entry name" value="50S RIBOSOMAL PROTEIN L9"/>
    <property type="match status" value="1"/>
</dbReference>
<dbReference type="Pfam" id="PF03948">
    <property type="entry name" value="Ribosomal_L9_C"/>
    <property type="match status" value="1"/>
</dbReference>
<comment type="similarity">
    <text evidence="1">Belongs to the bacterial ribosomal protein bL9 family.</text>
</comment>
<dbReference type="AlphaFoldDB" id="A0A9W7Y5E1"/>
<dbReference type="InterPro" id="IPR036791">
    <property type="entry name" value="Ribosomal_bL9_C_sf"/>
</dbReference>
<dbReference type="GO" id="GO:0003735">
    <property type="term" value="F:structural constituent of ribosome"/>
    <property type="evidence" value="ECO:0007669"/>
    <property type="project" value="InterPro"/>
</dbReference>
<keyword evidence="5" id="KW-0687">Ribonucleoprotein</keyword>
<evidence type="ECO:0000256" key="3">
    <source>
        <dbReference type="ARBA" id="ARBA00022884"/>
    </source>
</evidence>
<dbReference type="InterPro" id="IPR009027">
    <property type="entry name" value="Ribosomal_bL9/RNase_H1_N"/>
</dbReference>
<proteinExistence type="inferred from homology"/>
<evidence type="ECO:0000256" key="1">
    <source>
        <dbReference type="ARBA" id="ARBA00010605"/>
    </source>
</evidence>
<dbReference type="EMBL" id="JANBOJ010000008">
    <property type="protein sequence ID" value="KAJ1725316.1"/>
    <property type="molecule type" value="Genomic_DNA"/>
</dbReference>
<evidence type="ECO:0000256" key="5">
    <source>
        <dbReference type="ARBA" id="ARBA00023274"/>
    </source>
</evidence>
<evidence type="ECO:0000259" key="7">
    <source>
        <dbReference type="Pfam" id="PF01281"/>
    </source>
</evidence>
<dbReference type="GO" id="GO:0006412">
    <property type="term" value="P:translation"/>
    <property type="evidence" value="ECO:0007669"/>
    <property type="project" value="InterPro"/>
</dbReference>
<feature type="domain" description="Ribosomal protein L9" evidence="7">
    <location>
        <begin position="29"/>
        <end position="66"/>
    </location>
</feature>
<feature type="domain" description="Large ribosomal subunit protein bL9 C-terminal" evidence="8">
    <location>
        <begin position="138"/>
        <end position="200"/>
    </location>
</feature>
<evidence type="ECO:0000256" key="6">
    <source>
        <dbReference type="ARBA" id="ARBA00035427"/>
    </source>
</evidence>
<dbReference type="GO" id="GO:0019843">
    <property type="term" value="F:rRNA binding"/>
    <property type="evidence" value="ECO:0007669"/>
    <property type="project" value="UniProtKB-KW"/>
</dbReference>
<keyword evidence="4" id="KW-0689">Ribosomal protein</keyword>
<dbReference type="GO" id="GO:1990904">
    <property type="term" value="C:ribonucleoprotein complex"/>
    <property type="evidence" value="ECO:0007669"/>
    <property type="project" value="UniProtKB-KW"/>
</dbReference>
<keyword evidence="10" id="KW-1185">Reference proteome</keyword>
<protein>
    <recommendedName>
        <fullName evidence="6">50S ribosomal protein L9, chloroplastic</fullName>
    </recommendedName>
</protein>
<dbReference type="SUPFAM" id="SSF55653">
    <property type="entry name" value="Ribosomal protein L9 C-domain"/>
    <property type="match status" value="1"/>
</dbReference>
<evidence type="ECO:0000313" key="9">
    <source>
        <dbReference type="EMBL" id="KAJ1725316.1"/>
    </source>
</evidence>
<evidence type="ECO:0000313" key="10">
    <source>
        <dbReference type="Proteomes" id="UP001149813"/>
    </source>
</evidence>
<organism evidence="9 10">
    <name type="scientific">Coemansia erecta</name>
    <dbReference type="NCBI Taxonomy" id="147472"/>
    <lineage>
        <taxon>Eukaryota</taxon>
        <taxon>Fungi</taxon>
        <taxon>Fungi incertae sedis</taxon>
        <taxon>Zoopagomycota</taxon>
        <taxon>Kickxellomycotina</taxon>
        <taxon>Kickxellomycetes</taxon>
        <taxon>Kickxellales</taxon>
        <taxon>Kickxellaceae</taxon>
        <taxon>Coemansia</taxon>
    </lineage>
</organism>
<keyword evidence="2" id="KW-0699">rRNA-binding</keyword>
<dbReference type="OrthoDB" id="5555409at2759"/>
<dbReference type="InterPro" id="IPR020069">
    <property type="entry name" value="Ribosomal_bL9_C"/>
</dbReference>
<dbReference type="Pfam" id="PF01281">
    <property type="entry name" value="Ribosomal_L9_N"/>
    <property type="match status" value="1"/>
</dbReference>
<sequence length="207" mass="22383">MNSLTRAFVQTRSPVQVIRRGLKKKSKIPVTLLKDIPRVGSAGAVIQVNKAYMRHELFPKRLAAYVEVRGGPLDRTKAAADEVAKAAASLLSQDGVDMQQKVHSLALTNQDIISRITKLEPLVFERNVVPSGESGGEGEAQAIYGSLVKGDVIRELAEKHGIVIDKDALNMNDKIKSVGEYTCVVKLIYAGQASFKACVVPAKTESA</sequence>
<dbReference type="GO" id="GO:0005840">
    <property type="term" value="C:ribosome"/>
    <property type="evidence" value="ECO:0007669"/>
    <property type="project" value="UniProtKB-KW"/>
</dbReference>
<dbReference type="Proteomes" id="UP001149813">
    <property type="component" value="Unassembled WGS sequence"/>
</dbReference>
<dbReference type="InterPro" id="IPR000244">
    <property type="entry name" value="Ribosomal_bL9"/>
</dbReference>
<evidence type="ECO:0000256" key="2">
    <source>
        <dbReference type="ARBA" id="ARBA00022730"/>
    </source>
</evidence>
<gene>
    <name evidence="9" type="ORF">LPJ53_000543</name>
</gene>
<reference evidence="9" key="1">
    <citation type="submission" date="2022-07" db="EMBL/GenBank/DDBJ databases">
        <title>Phylogenomic reconstructions and comparative analyses of Kickxellomycotina fungi.</title>
        <authorList>
            <person name="Reynolds N.K."/>
            <person name="Stajich J.E."/>
            <person name="Barry K."/>
            <person name="Grigoriev I.V."/>
            <person name="Crous P."/>
            <person name="Smith M.E."/>
        </authorList>
    </citation>
    <scope>NUCLEOTIDE SEQUENCE</scope>
    <source>
        <strain evidence="9">NBRC 32514</strain>
    </source>
</reference>